<organism evidence="2 3">
    <name type="scientific">Allopontixanthobacter sediminis</name>
    <dbReference type="NCBI Taxonomy" id="1689985"/>
    <lineage>
        <taxon>Bacteria</taxon>
        <taxon>Pseudomonadati</taxon>
        <taxon>Pseudomonadota</taxon>
        <taxon>Alphaproteobacteria</taxon>
        <taxon>Sphingomonadales</taxon>
        <taxon>Erythrobacteraceae</taxon>
        <taxon>Allopontixanthobacter</taxon>
    </lineage>
</organism>
<dbReference type="OrthoDB" id="7473760at2"/>
<evidence type="ECO:0000313" key="2">
    <source>
        <dbReference type="EMBL" id="MXP43193.1"/>
    </source>
</evidence>
<dbReference type="RefSeq" id="WP_160754827.1">
    <property type="nucleotide sequence ID" value="NZ_WTYL01000001.1"/>
</dbReference>
<accession>A0A845AUH1</accession>
<gene>
    <name evidence="2" type="ORF">GRI65_01840</name>
</gene>
<evidence type="ECO:0000256" key="1">
    <source>
        <dbReference type="SAM" id="MobiDB-lite"/>
    </source>
</evidence>
<proteinExistence type="predicted"/>
<dbReference type="AlphaFoldDB" id="A0A845AUH1"/>
<feature type="region of interest" description="Disordered" evidence="1">
    <location>
        <begin position="1"/>
        <end position="20"/>
    </location>
</feature>
<sequence length="119" mass="12839">MSVESAIDVRPARGTRRGPGEKLREALAALAGGEAQILRHSEQAWASITFSGARHSVEMVFEGIRAAKAGELFIAELPDHEFSIPGQLVADAEILSVDHTMLPDIRLVVKAELLLLQDA</sequence>
<comment type="caution">
    <text evidence="2">The sequence shown here is derived from an EMBL/GenBank/DDBJ whole genome shotgun (WGS) entry which is preliminary data.</text>
</comment>
<reference evidence="2 3" key="1">
    <citation type="submission" date="2019-12" db="EMBL/GenBank/DDBJ databases">
        <title>Genomic-based taxomic classification of the family Erythrobacteraceae.</title>
        <authorList>
            <person name="Xu L."/>
        </authorList>
    </citation>
    <scope>NUCLEOTIDE SEQUENCE [LARGE SCALE GENOMIC DNA]</scope>
    <source>
        <strain evidence="2 3">KCTC 42453</strain>
    </source>
</reference>
<protein>
    <submittedName>
        <fullName evidence="2">Uncharacterized protein</fullName>
    </submittedName>
</protein>
<name>A0A845AUH1_9SPHN</name>
<keyword evidence="3" id="KW-1185">Reference proteome</keyword>
<evidence type="ECO:0000313" key="3">
    <source>
        <dbReference type="Proteomes" id="UP000431922"/>
    </source>
</evidence>
<dbReference type="Proteomes" id="UP000431922">
    <property type="component" value="Unassembled WGS sequence"/>
</dbReference>
<dbReference type="EMBL" id="WTYL01000001">
    <property type="protein sequence ID" value="MXP43193.1"/>
    <property type="molecule type" value="Genomic_DNA"/>
</dbReference>